<dbReference type="Pfam" id="PF01782">
    <property type="entry name" value="RimM"/>
    <property type="match status" value="1"/>
</dbReference>
<comment type="subunit">
    <text evidence="5">Binds ribosomal protein uS19.</text>
</comment>
<dbReference type="InterPro" id="IPR011961">
    <property type="entry name" value="RimM"/>
</dbReference>
<feature type="domain" description="Ribosome maturation factor RimM PRC barrel" evidence="7">
    <location>
        <begin position="99"/>
        <end position="167"/>
    </location>
</feature>
<dbReference type="InterPro" id="IPR056792">
    <property type="entry name" value="PRC_RimM"/>
</dbReference>
<dbReference type="STRING" id="1423759.FC92_GL001661"/>
<dbReference type="EMBL" id="AZDX01000005">
    <property type="protein sequence ID" value="KRL07713.1"/>
    <property type="molecule type" value="Genomic_DNA"/>
</dbReference>
<dbReference type="GeneID" id="98311356"/>
<accession>A0A0R1MIZ7</accession>
<dbReference type="InterPro" id="IPR036976">
    <property type="entry name" value="RimM_N_sf"/>
</dbReference>
<evidence type="ECO:0000313" key="9">
    <source>
        <dbReference type="Proteomes" id="UP000051448"/>
    </source>
</evidence>
<keyword evidence="2 5" id="KW-0690">Ribosome biogenesis</keyword>
<comment type="subcellular location">
    <subcellularLocation>
        <location evidence="5">Cytoplasm</location>
    </subcellularLocation>
</comment>
<evidence type="ECO:0000256" key="1">
    <source>
        <dbReference type="ARBA" id="ARBA00022490"/>
    </source>
</evidence>
<dbReference type="Pfam" id="PF24986">
    <property type="entry name" value="PRC_RimM"/>
    <property type="match status" value="1"/>
</dbReference>
<dbReference type="GO" id="GO:0005840">
    <property type="term" value="C:ribosome"/>
    <property type="evidence" value="ECO:0007669"/>
    <property type="project" value="InterPro"/>
</dbReference>
<comment type="similarity">
    <text evidence="5">Belongs to the RimM family.</text>
</comment>
<dbReference type="GO" id="GO:0005737">
    <property type="term" value="C:cytoplasm"/>
    <property type="evidence" value="ECO:0007669"/>
    <property type="project" value="UniProtKB-SubCell"/>
</dbReference>
<keyword evidence="4 5" id="KW-0143">Chaperone</keyword>
<keyword evidence="9" id="KW-1185">Reference proteome</keyword>
<dbReference type="PANTHER" id="PTHR33692">
    <property type="entry name" value="RIBOSOME MATURATION FACTOR RIMM"/>
    <property type="match status" value="1"/>
</dbReference>
<dbReference type="InterPro" id="IPR011033">
    <property type="entry name" value="PRC_barrel-like_sf"/>
</dbReference>
<dbReference type="Gene3D" id="2.30.30.240">
    <property type="entry name" value="PRC-barrel domain"/>
    <property type="match status" value="1"/>
</dbReference>
<dbReference type="AlphaFoldDB" id="A0A0R1MIZ7"/>
<dbReference type="Proteomes" id="UP000051448">
    <property type="component" value="Unassembled WGS sequence"/>
</dbReference>
<evidence type="ECO:0000259" key="7">
    <source>
        <dbReference type="Pfam" id="PF24986"/>
    </source>
</evidence>
<keyword evidence="3 5" id="KW-0698">rRNA processing</keyword>
<dbReference type="PANTHER" id="PTHR33692:SF1">
    <property type="entry name" value="RIBOSOME MATURATION FACTOR RIMM"/>
    <property type="match status" value="1"/>
</dbReference>
<dbReference type="SUPFAM" id="SSF50447">
    <property type="entry name" value="Translation proteins"/>
    <property type="match status" value="1"/>
</dbReference>
<dbReference type="Gene3D" id="2.40.30.60">
    <property type="entry name" value="RimM"/>
    <property type="match status" value="1"/>
</dbReference>
<dbReference type="InterPro" id="IPR009000">
    <property type="entry name" value="Transl_B-barrel_sf"/>
</dbReference>
<reference evidence="8 9" key="1">
    <citation type="journal article" date="2015" name="Genome Announc.">
        <title>Expanding the biotechnology potential of lactobacilli through comparative genomics of 213 strains and associated genera.</title>
        <authorList>
            <person name="Sun Z."/>
            <person name="Harris H.M."/>
            <person name="McCann A."/>
            <person name="Guo C."/>
            <person name="Argimon S."/>
            <person name="Zhang W."/>
            <person name="Yang X."/>
            <person name="Jeffery I.B."/>
            <person name="Cooney J.C."/>
            <person name="Kagawa T.F."/>
            <person name="Liu W."/>
            <person name="Song Y."/>
            <person name="Salvetti E."/>
            <person name="Wrobel A."/>
            <person name="Rasinkangas P."/>
            <person name="Parkhill J."/>
            <person name="Rea M.C."/>
            <person name="O'Sullivan O."/>
            <person name="Ritari J."/>
            <person name="Douillard F.P."/>
            <person name="Paul Ross R."/>
            <person name="Yang R."/>
            <person name="Briner A.E."/>
            <person name="Felis G.E."/>
            <person name="de Vos W.M."/>
            <person name="Barrangou R."/>
            <person name="Klaenhammer T.R."/>
            <person name="Caufield P.W."/>
            <person name="Cui Y."/>
            <person name="Zhang H."/>
            <person name="O'Toole P.W."/>
        </authorList>
    </citation>
    <scope>NUCLEOTIDE SEQUENCE [LARGE SCALE GENOMIC DNA]</scope>
    <source>
        <strain evidence="8 9">DSM 19519</strain>
    </source>
</reference>
<feature type="domain" description="RimM N-terminal" evidence="6">
    <location>
        <begin position="6"/>
        <end position="88"/>
    </location>
</feature>
<dbReference type="GO" id="GO:0043022">
    <property type="term" value="F:ribosome binding"/>
    <property type="evidence" value="ECO:0007669"/>
    <property type="project" value="InterPro"/>
</dbReference>
<sequence length="169" mass="19351">MNFYEVGQIINTHGIRGEVKIKIITDFADQRFKKGKTLYLLMPDKELALKIITVRKVKQFYLLSFENYQDINLVEKFKGLKLAIKEEQQQKLEGNNFYHHQIIGLKVFDENQNEIGIVSEILSPGANDVWIIKRAGKKELLLPAIHDVIKKVDIASGSIIVDLLDGLDD</sequence>
<evidence type="ECO:0000313" key="8">
    <source>
        <dbReference type="EMBL" id="KRL07713.1"/>
    </source>
</evidence>
<comment type="domain">
    <text evidence="5">The PRC barrel domain binds ribosomal protein uS19.</text>
</comment>
<dbReference type="InterPro" id="IPR002676">
    <property type="entry name" value="RimM_N"/>
</dbReference>
<dbReference type="HAMAP" id="MF_00014">
    <property type="entry name" value="Ribosome_mat_RimM"/>
    <property type="match status" value="1"/>
</dbReference>
<evidence type="ECO:0000256" key="2">
    <source>
        <dbReference type="ARBA" id="ARBA00022517"/>
    </source>
</evidence>
<dbReference type="GO" id="GO:0006364">
    <property type="term" value="P:rRNA processing"/>
    <property type="evidence" value="ECO:0007669"/>
    <property type="project" value="UniProtKB-UniRule"/>
</dbReference>
<keyword evidence="1 5" id="KW-0963">Cytoplasm</keyword>
<proteinExistence type="inferred from homology"/>
<dbReference type="PATRIC" id="fig|1423759.3.peg.1734"/>
<organism evidence="8 9">
    <name type="scientific">Liquorilactobacillus hordei DSM 19519</name>
    <dbReference type="NCBI Taxonomy" id="1423759"/>
    <lineage>
        <taxon>Bacteria</taxon>
        <taxon>Bacillati</taxon>
        <taxon>Bacillota</taxon>
        <taxon>Bacilli</taxon>
        <taxon>Lactobacillales</taxon>
        <taxon>Lactobacillaceae</taxon>
        <taxon>Liquorilactobacillus</taxon>
    </lineage>
</organism>
<dbReference type="GO" id="GO:0042274">
    <property type="term" value="P:ribosomal small subunit biogenesis"/>
    <property type="evidence" value="ECO:0007669"/>
    <property type="project" value="UniProtKB-UniRule"/>
</dbReference>
<name>A0A0R1MIZ7_9LACO</name>
<comment type="caution">
    <text evidence="8">The sequence shown here is derived from an EMBL/GenBank/DDBJ whole genome shotgun (WGS) entry which is preliminary data.</text>
</comment>
<dbReference type="RefSeq" id="WP_057869037.1">
    <property type="nucleotide sequence ID" value="NZ_AZDX01000005.1"/>
</dbReference>
<dbReference type="OrthoDB" id="9810331at2"/>
<evidence type="ECO:0000259" key="6">
    <source>
        <dbReference type="Pfam" id="PF01782"/>
    </source>
</evidence>
<comment type="function">
    <text evidence="5">An accessory protein needed during the final step in the assembly of 30S ribosomal subunit, possibly for assembly of the head region. Essential for efficient processing of 16S rRNA. May be needed both before and after RbfA during the maturation of 16S rRNA. It has affinity for free ribosomal 30S subunits but not for 70S ribosomes.</text>
</comment>
<evidence type="ECO:0000256" key="5">
    <source>
        <dbReference type="HAMAP-Rule" id="MF_00014"/>
    </source>
</evidence>
<evidence type="ECO:0000256" key="3">
    <source>
        <dbReference type="ARBA" id="ARBA00022552"/>
    </source>
</evidence>
<dbReference type="NCBIfam" id="TIGR02273">
    <property type="entry name" value="16S_RimM"/>
    <property type="match status" value="1"/>
</dbReference>
<evidence type="ECO:0000256" key="4">
    <source>
        <dbReference type="ARBA" id="ARBA00023186"/>
    </source>
</evidence>
<dbReference type="SUPFAM" id="SSF50346">
    <property type="entry name" value="PRC-barrel domain"/>
    <property type="match status" value="1"/>
</dbReference>
<gene>
    <name evidence="5" type="primary">rimM</name>
    <name evidence="8" type="ORF">FC92_GL001661</name>
</gene>
<protein>
    <recommendedName>
        <fullName evidence="5">Ribosome maturation factor RimM</fullName>
    </recommendedName>
</protein>